<dbReference type="EMBL" id="JAAGLU010000284">
    <property type="protein sequence ID" value="NEC92885.1"/>
    <property type="molecule type" value="Genomic_DNA"/>
</dbReference>
<accession>A0A6B3C7T0</accession>
<proteinExistence type="predicted"/>
<keyword evidence="2" id="KW-0808">Transferase</keyword>
<keyword evidence="1" id="KW-0472">Membrane</keyword>
<comment type="caution">
    <text evidence="2">The sequence shown here is derived from an EMBL/GenBank/DDBJ whole genome shotgun (WGS) entry which is preliminary data.</text>
</comment>
<keyword evidence="2" id="KW-0418">Kinase</keyword>
<dbReference type="GO" id="GO:0016301">
    <property type="term" value="F:kinase activity"/>
    <property type="evidence" value="ECO:0007669"/>
    <property type="project" value="UniProtKB-KW"/>
</dbReference>
<dbReference type="AlphaFoldDB" id="A0A6B3C7T0"/>
<protein>
    <submittedName>
        <fullName evidence="2">Histidine kinase</fullName>
    </submittedName>
</protein>
<keyword evidence="1" id="KW-1133">Transmembrane helix</keyword>
<reference evidence="2" key="1">
    <citation type="submission" date="2020-01" db="EMBL/GenBank/DDBJ databases">
        <title>Insect and environment-associated Actinomycetes.</title>
        <authorList>
            <person name="Currrie C."/>
            <person name="Chevrette M."/>
            <person name="Carlson C."/>
            <person name="Stubbendieck R."/>
            <person name="Wendt-Pienkowski E."/>
        </authorList>
    </citation>
    <scope>NUCLEOTIDE SEQUENCE</scope>
    <source>
        <strain evidence="2">SID12501</strain>
    </source>
</reference>
<organism evidence="2">
    <name type="scientific">Streptomyces sp. SID12501</name>
    <dbReference type="NCBI Taxonomy" id="2706042"/>
    <lineage>
        <taxon>Bacteria</taxon>
        <taxon>Bacillati</taxon>
        <taxon>Actinomycetota</taxon>
        <taxon>Actinomycetes</taxon>
        <taxon>Kitasatosporales</taxon>
        <taxon>Streptomycetaceae</taxon>
        <taxon>Streptomyces</taxon>
    </lineage>
</organism>
<evidence type="ECO:0000313" key="2">
    <source>
        <dbReference type="EMBL" id="NEC92885.1"/>
    </source>
</evidence>
<evidence type="ECO:0000256" key="1">
    <source>
        <dbReference type="SAM" id="Phobius"/>
    </source>
</evidence>
<keyword evidence="1" id="KW-0812">Transmembrane</keyword>
<sequence length="108" mass="10967">MPGDVPSEAELERIATPATVRRAPRYRAFMVTGALVGVVVALVVAFATAGSSGVASDDGGVLPFLGGQNGVRWLLALTGAVVGSFAGGGVAAFVDRRSARRAQRSVQP</sequence>
<gene>
    <name evidence="2" type="ORF">G3I71_45770</name>
</gene>
<name>A0A6B3C7T0_9ACTN</name>
<feature type="transmembrane region" description="Helical" evidence="1">
    <location>
        <begin position="70"/>
        <end position="94"/>
    </location>
</feature>
<feature type="transmembrane region" description="Helical" evidence="1">
    <location>
        <begin position="28"/>
        <end position="50"/>
    </location>
</feature>